<comment type="caution">
    <text evidence="2">The sequence shown here is derived from an EMBL/GenBank/DDBJ whole genome shotgun (WGS) entry which is preliminary data.</text>
</comment>
<dbReference type="EMBL" id="CAJJDM010000114">
    <property type="protein sequence ID" value="CAD8100172.1"/>
    <property type="molecule type" value="Genomic_DNA"/>
</dbReference>
<gene>
    <name evidence="2" type="ORF">PPRIM_AZ9-3.1.T1110166</name>
</gene>
<feature type="region of interest" description="Disordered" evidence="1">
    <location>
        <begin position="202"/>
        <end position="224"/>
    </location>
</feature>
<protein>
    <submittedName>
        <fullName evidence="2">Uncharacterized protein</fullName>
    </submittedName>
</protein>
<name>A0A8S1PAK1_PARPR</name>
<accession>A0A8S1PAK1</accession>
<organism evidence="2 3">
    <name type="scientific">Paramecium primaurelia</name>
    <dbReference type="NCBI Taxonomy" id="5886"/>
    <lineage>
        <taxon>Eukaryota</taxon>
        <taxon>Sar</taxon>
        <taxon>Alveolata</taxon>
        <taxon>Ciliophora</taxon>
        <taxon>Intramacronucleata</taxon>
        <taxon>Oligohymenophorea</taxon>
        <taxon>Peniculida</taxon>
        <taxon>Parameciidae</taxon>
        <taxon>Paramecium</taxon>
    </lineage>
</organism>
<keyword evidence="3" id="KW-1185">Reference proteome</keyword>
<dbReference type="OMA" id="WATIQRT"/>
<evidence type="ECO:0000256" key="1">
    <source>
        <dbReference type="SAM" id="MobiDB-lite"/>
    </source>
</evidence>
<reference evidence="2" key="1">
    <citation type="submission" date="2021-01" db="EMBL/GenBank/DDBJ databases">
        <authorList>
            <consortium name="Genoscope - CEA"/>
            <person name="William W."/>
        </authorList>
    </citation>
    <scope>NUCLEOTIDE SEQUENCE</scope>
</reference>
<dbReference type="AlphaFoldDB" id="A0A8S1PAK1"/>
<dbReference type="Proteomes" id="UP000688137">
    <property type="component" value="Unassembled WGS sequence"/>
</dbReference>
<sequence length="316" mass="36838">MNEQEKLITPITKKISEDDIINEKEVLQSLSYINFKLLNTLILQNKQENNVIILFKALLTIFQESENWIPKNIKDWATIQRTIGHTSKFIQMLQNFKKYYISEFKILQTQVLLQDVHNQKLSQRSNNLLKIVKSLLRYYTNQFFNQSLHEDSQLTSKFQNEPPLSPIKNSNLLEQDSEIIIQELIKKEKLNTIPNEIKQSCQINKIRSRSPTTASSGSKSRTIQSCQPHRLSVPVGNPIRQQSSSQQKSNFTLKQYNKTFNNTVSLKSSGIYFRERSQTNTQNKLDQIDKSPLQQTKQQCVKDQLFTKKSTLKNNK</sequence>
<evidence type="ECO:0000313" key="2">
    <source>
        <dbReference type="EMBL" id="CAD8100172.1"/>
    </source>
</evidence>
<proteinExistence type="predicted"/>
<evidence type="ECO:0000313" key="3">
    <source>
        <dbReference type="Proteomes" id="UP000688137"/>
    </source>
</evidence>